<keyword evidence="8 11" id="KW-0560">Oxidoreductase</keyword>
<dbReference type="SUPFAM" id="SSF48179">
    <property type="entry name" value="6-phosphogluconate dehydrogenase C-terminal domain-like"/>
    <property type="match status" value="1"/>
</dbReference>
<dbReference type="NCBIfam" id="TIGR00745">
    <property type="entry name" value="apbA_panE"/>
    <property type="match status" value="1"/>
</dbReference>
<keyword evidence="6 11" id="KW-0566">Pantothenate biosynthesis</keyword>
<sequence>MKIGIIGGGAIGLLFAFHLSKLFPVTLYVKRQSQLSLIQNNGITLINDSVNESREVSVTLWNPATTLEEDVLIIAVKQYSLLNIIPSLKEIAKNKVVLFLQNGMSHLEMMESLHQPHLLVGVVEHGVKKKNDATVEWTGIGRTKIAAMEKYTFSKEIPFITSWADELKAVFPVEWNPDYYKMMIEKLLVNAVINPLTALFNVKNGELLKNPYFRETMKELFEEISFLISPMNRKSMWEHVVNICNSTSENWSSMQRDIIEGRKTEVDAILGYILIKAAKEEKKTPITAFLYHSIKGLEKENTSCIKNI</sequence>
<evidence type="ECO:0000259" key="12">
    <source>
        <dbReference type="Pfam" id="PF02558"/>
    </source>
</evidence>
<dbReference type="SUPFAM" id="SSF51735">
    <property type="entry name" value="NAD(P)-binding Rossmann-fold domains"/>
    <property type="match status" value="1"/>
</dbReference>
<evidence type="ECO:0000259" key="13">
    <source>
        <dbReference type="Pfam" id="PF08546"/>
    </source>
</evidence>
<proteinExistence type="inferred from homology"/>
<name>A0ABN8A472_9BACI</name>
<dbReference type="InterPro" id="IPR013332">
    <property type="entry name" value="KPR_N"/>
</dbReference>
<comment type="caution">
    <text evidence="14">The sequence shown here is derived from an EMBL/GenBank/DDBJ whole genome shotgun (WGS) entry which is preliminary data.</text>
</comment>
<dbReference type="EC" id="1.1.1.169" evidence="4 11"/>
<evidence type="ECO:0000313" key="15">
    <source>
        <dbReference type="Proteomes" id="UP000789833"/>
    </source>
</evidence>
<keyword evidence="7 11" id="KW-0521">NADP</keyword>
<dbReference type="InterPro" id="IPR013328">
    <property type="entry name" value="6PGD_dom2"/>
</dbReference>
<organism evidence="14 15">
    <name type="scientific">Sutcliffiella rhizosphaerae</name>
    <dbReference type="NCBI Taxonomy" id="2880967"/>
    <lineage>
        <taxon>Bacteria</taxon>
        <taxon>Bacillati</taxon>
        <taxon>Bacillota</taxon>
        <taxon>Bacilli</taxon>
        <taxon>Bacillales</taxon>
        <taxon>Bacillaceae</taxon>
        <taxon>Sutcliffiella</taxon>
    </lineage>
</organism>
<dbReference type="Pfam" id="PF02558">
    <property type="entry name" value="ApbA"/>
    <property type="match status" value="1"/>
</dbReference>
<dbReference type="NCBIfam" id="NF005093">
    <property type="entry name" value="PRK06522.2-4"/>
    <property type="match status" value="1"/>
</dbReference>
<evidence type="ECO:0000256" key="2">
    <source>
        <dbReference type="ARBA" id="ARBA00004994"/>
    </source>
</evidence>
<dbReference type="InterPro" id="IPR050838">
    <property type="entry name" value="Ketopantoate_reductase"/>
</dbReference>
<dbReference type="RefSeq" id="WP_230499744.1">
    <property type="nucleotide sequence ID" value="NZ_CAKJTJ010000002.1"/>
</dbReference>
<dbReference type="Pfam" id="PF08546">
    <property type="entry name" value="ApbA_C"/>
    <property type="match status" value="1"/>
</dbReference>
<evidence type="ECO:0000256" key="4">
    <source>
        <dbReference type="ARBA" id="ARBA00013014"/>
    </source>
</evidence>
<dbReference type="PANTHER" id="PTHR43765">
    <property type="entry name" value="2-DEHYDROPANTOATE 2-REDUCTASE-RELATED"/>
    <property type="match status" value="1"/>
</dbReference>
<evidence type="ECO:0000256" key="5">
    <source>
        <dbReference type="ARBA" id="ARBA00019465"/>
    </source>
</evidence>
<dbReference type="InterPro" id="IPR036291">
    <property type="entry name" value="NAD(P)-bd_dom_sf"/>
</dbReference>
<comment type="function">
    <text evidence="1 11">Catalyzes the NADPH-dependent reduction of ketopantoate into pantoic acid.</text>
</comment>
<feature type="domain" description="Ketopantoate reductase C-terminal" evidence="13">
    <location>
        <begin position="181"/>
        <end position="298"/>
    </location>
</feature>
<comment type="catalytic activity">
    <reaction evidence="10 11">
        <text>(R)-pantoate + NADP(+) = 2-dehydropantoate + NADPH + H(+)</text>
        <dbReference type="Rhea" id="RHEA:16233"/>
        <dbReference type="ChEBI" id="CHEBI:11561"/>
        <dbReference type="ChEBI" id="CHEBI:15378"/>
        <dbReference type="ChEBI" id="CHEBI:15980"/>
        <dbReference type="ChEBI" id="CHEBI:57783"/>
        <dbReference type="ChEBI" id="CHEBI:58349"/>
        <dbReference type="EC" id="1.1.1.169"/>
    </reaction>
</comment>
<gene>
    <name evidence="14" type="primary">panE_1</name>
    <name evidence="14" type="ORF">BACCIP111883_00582</name>
</gene>
<comment type="pathway">
    <text evidence="2 11">Cofactor biosynthesis; (R)-pantothenate biosynthesis; (R)-pantoate from 3-methyl-2-oxobutanoate: step 2/2.</text>
</comment>
<evidence type="ECO:0000256" key="1">
    <source>
        <dbReference type="ARBA" id="ARBA00002919"/>
    </source>
</evidence>
<dbReference type="InterPro" id="IPR008927">
    <property type="entry name" value="6-PGluconate_DH-like_C_sf"/>
</dbReference>
<accession>A0ABN8A472</accession>
<evidence type="ECO:0000256" key="3">
    <source>
        <dbReference type="ARBA" id="ARBA00007870"/>
    </source>
</evidence>
<comment type="similarity">
    <text evidence="3 11">Belongs to the ketopantoate reductase family.</text>
</comment>
<dbReference type="PANTHER" id="PTHR43765:SF2">
    <property type="entry name" value="2-DEHYDROPANTOATE 2-REDUCTASE"/>
    <property type="match status" value="1"/>
</dbReference>
<feature type="domain" description="Ketopantoate reductase N-terminal" evidence="12">
    <location>
        <begin position="3"/>
        <end position="149"/>
    </location>
</feature>
<evidence type="ECO:0000256" key="7">
    <source>
        <dbReference type="ARBA" id="ARBA00022857"/>
    </source>
</evidence>
<evidence type="ECO:0000256" key="11">
    <source>
        <dbReference type="RuleBase" id="RU362068"/>
    </source>
</evidence>
<dbReference type="Gene3D" id="3.40.50.720">
    <property type="entry name" value="NAD(P)-binding Rossmann-like Domain"/>
    <property type="match status" value="1"/>
</dbReference>
<dbReference type="Gene3D" id="1.10.1040.10">
    <property type="entry name" value="N-(1-d-carboxylethyl)-l-norvaline Dehydrogenase, domain 2"/>
    <property type="match status" value="1"/>
</dbReference>
<dbReference type="Proteomes" id="UP000789833">
    <property type="component" value="Unassembled WGS sequence"/>
</dbReference>
<evidence type="ECO:0000256" key="6">
    <source>
        <dbReference type="ARBA" id="ARBA00022655"/>
    </source>
</evidence>
<evidence type="ECO:0000256" key="9">
    <source>
        <dbReference type="ARBA" id="ARBA00032024"/>
    </source>
</evidence>
<evidence type="ECO:0000256" key="8">
    <source>
        <dbReference type="ARBA" id="ARBA00023002"/>
    </source>
</evidence>
<dbReference type="GO" id="GO:0008677">
    <property type="term" value="F:2-dehydropantoate 2-reductase activity"/>
    <property type="evidence" value="ECO:0007669"/>
    <property type="project" value="UniProtKB-EC"/>
</dbReference>
<dbReference type="EMBL" id="CAKJTJ010000002">
    <property type="protein sequence ID" value="CAG9619814.1"/>
    <property type="molecule type" value="Genomic_DNA"/>
</dbReference>
<reference evidence="14 15" key="1">
    <citation type="submission" date="2021-10" db="EMBL/GenBank/DDBJ databases">
        <authorList>
            <person name="Criscuolo A."/>
        </authorList>
    </citation>
    <scope>NUCLEOTIDE SEQUENCE [LARGE SCALE GENOMIC DNA]</scope>
    <source>
        <strain evidence="15">CIP 111883</strain>
    </source>
</reference>
<dbReference type="InterPro" id="IPR013752">
    <property type="entry name" value="KPA_reductase"/>
</dbReference>
<keyword evidence="15" id="KW-1185">Reference proteome</keyword>
<dbReference type="InterPro" id="IPR003710">
    <property type="entry name" value="ApbA"/>
</dbReference>
<protein>
    <recommendedName>
        <fullName evidence="5 11">2-dehydropantoate 2-reductase</fullName>
        <ecNumber evidence="4 11">1.1.1.169</ecNumber>
    </recommendedName>
    <alternativeName>
        <fullName evidence="9 11">Ketopantoate reductase</fullName>
    </alternativeName>
</protein>
<evidence type="ECO:0000313" key="14">
    <source>
        <dbReference type="EMBL" id="CAG9619814.1"/>
    </source>
</evidence>
<evidence type="ECO:0000256" key="10">
    <source>
        <dbReference type="ARBA" id="ARBA00048793"/>
    </source>
</evidence>